<dbReference type="PRINTS" id="PR00412">
    <property type="entry name" value="EPOXHYDRLASE"/>
</dbReference>
<dbReference type="Proteomes" id="UP001628179">
    <property type="component" value="Unassembled WGS sequence"/>
</dbReference>
<evidence type="ECO:0000313" key="4">
    <source>
        <dbReference type="Proteomes" id="UP001628179"/>
    </source>
</evidence>
<name>A0ABQ0FY32_9PEZI</name>
<feature type="domain" description="AB hydrolase-1" evidence="2">
    <location>
        <begin position="48"/>
        <end position="286"/>
    </location>
</feature>
<reference evidence="3 4" key="1">
    <citation type="submission" date="2024-09" db="EMBL/GenBank/DDBJ databases">
        <title>Itraconazole resistance in Madurella fahalii resulting from another homologue of gene encoding cytochrome P450 14-alpha sterol demethylase (CYP51).</title>
        <authorList>
            <person name="Yoshioka I."/>
            <person name="Fahal A.H."/>
            <person name="Kaneko S."/>
            <person name="Yaguchi T."/>
        </authorList>
    </citation>
    <scope>NUCLEOTIDE SEQUENCE [LARGE SCALE GENOMIC DNA]</scope>
    <source>
        <strain evidence="3 4">IFM 68171</strain>
    </source>
</reference>
<dbReference type="GeneID" id="98171353"/>
<keyword evidence="4" id="KW-1185">Reference proteome</keyword>
<evidence type="ECO:0000259" key="2">
    <source>
        <dbReference type="Pfam" id="PF00561"/>
    </source>
</evidence>
<dbReference type="InterPro" id="IPR029058">
    <property type="entry name" value="AB_hydrolase_fold"/>
</dbReference>
<feature type="signal peptide" evidence="1">
    <location>
        <begin position="1"/>
        <end position="19"/>
    </location>
</feature>
<sequence>MRLPLLLASALQLFGASMALEQRTGTIQTGDGVHLKYTQSGPHGGHQILFIPGWRQAAAEWRKQVDYFASAGFRVTTYDMRGHGESEKPNFGYRISRFAADLNDILRELRLRDVTIVGHSMGSSVAWAWWDQYPEAHTRISSLVIADQSAVMVRDPHWTDEQAAALSAIFTPGQVYDIAADMATQTPVLVRSMFTASVSEADYQWVLSQNAKMSDANAAALLLDHAFQDWRDVLPRITVPALALGGNASILPPAAIEWIASQIPRGEHYTFSTEEKGSHFAFWENPERFNAVVEEFLRKID</sequence>
<comment type="caution">
    <text evidence="3">The sequence shown here is derived from an EMBL/GenBank/DDBJ whole genome shotgun (WGS) entry which is preliminary data.</text>
</comment>
<dbReference type="RefSeq" id="XP_070912131.1">
    <property type="nucleotide sequence ID" value="XM_071056030.1"/>
</dbReference>
<evidence type="ECO:0000256" key="1">
    <source>
        <dbReference type="SAM" id="SignalP"/>
    </source>
</evidence>
<organism evidence="3 4">
    <name type="scientific">Madurella fahalii</name>
    <dbReference type="NCBI Taxonomy" id="1157608"/>
    <lineage>
        <taxon>Eukaryota</taxon>
        <taxon>Fungi</taxon>
        <taxon>Dikarya</taxon>
        <taxon>Ascomycota</taxon>
        <taxon>Pezizomycotina</taxon>
        <taxon>Sordariomycetes</taxon>
        <taxon>Sordariomycetidae</taxon>
        <taxon>Sordariales</taxon>
        <taxon>Sordariales incertae sedis</taxon>
        <taxon>Madurella</taxon>
    </lineage>
</organism>
<dbReference type="Pfam" id="PF00561">
    <property type="entry name" value="Abhydrolase_1"/>
    <property type="match status" value="1"/>
</dbReference>
<dbReference type="InterPro" id="IPR000073">
    <property type="entry name" value="AB_hydrolase_1"/>
</dbReference>
<dbReference type="SUPFAM" id="SSF53474">
    <property type="entry name" value="alpha/beta-Hydrolases"/>
    <property type="match status" value="1"/>
</dbReference>
<dbReference type="Gene3D" id="3.40.50.1820">
    <property type="entry name" value="alpha/beta hydrolase"/>
    <property type="match status" value="1"/>
</dbReference>
<dbReference type="PANTHER" id="PTHR43798">
    <property type="entry name" value="MONOACYLGLYCEROL LIPASE"/>
    <property type="match status" value="1"/>
</dbReference>
<gene>
    <name evidence="3" type="ORF">MFIFM68171_00608</name>
</gene>
<accession>A0ABQ0FY32</accession>
<dbReference type="PANTHER" id="PTHR43798:SF33">
    <property type="entry name" value="HYDROLASE, PUTATIVE (AFU_ORTHOLOGUE AFUA_2G14860)-RELATED"/>
    <property type="match status" value="1"/>
</dbReference>
<proteinExistence type="predicted"/>
<feature type="chain" id="PRO_5046027548" description="AB hydrolase-1 domain-containing protein" evidence="1">
    <location>
        <begin position="20"/>
        <end position="301"/>
    </location>
</feature>
<dbReference type="EMBL" id="BAAFSV010000001">
    <property type="protein sequence ID" value="GAB1310398.1"/>
    <property type="molecule type" value="Genomic_DNA"/>
</dbReference>
<dbReference type="InterPro" id="IPR050266">
    <property type="entry name" value="AB_hydrolase_sf"/>
</dbReference>
<keyword evidence="1" id="KW-0732">Signal</keyword>
<evidence type="ECO:0000313" key="3">
    <source>
        <dbReference type="EMBL" id="GAB1310398.1"/>
    </source>
</evidence>
<protein>
    <recommendedName>
        <fullName evidence="2">AB hydrolase-1 domain-containing protein</fullName>
    </recommendedName>
</protein>
<dbReference type="InterPro" id="IPR000639">
    <property type="entry name" value="Epox_hydrolase-like"/>
</dbReference>